<dbReference type="AlphaFoldDB" id="A0AB34GT29"/>
<feature type="region of interest" description="Disordered" evidence="1">
    <location>
        <begin position="1"/>
        <end position="25"/>
    </location>
</feature>
<dbReference type="Proteomes" id="UP001159641">
    <property type="component" value="Unassembled WGS sequence"/>
</dbReference>
<sequence length="186" mass="19548">MAPGFDTRKPFAGSELDIRGPPARARLTQPPVSWDVGEHPSLAFGCRSWQSAGIRAGGWARERPVLLPGRGPPETAAGGSRQRAAAGGRRGAWLAAAAAERRRHPVVRGRQPGPAGPEGRGARKAGRGAGRRGAAGQPETGKRSPAQPERNASRFVFRTRLGFVSVSSSSVFKTKLKVALNCTASL</sequence>
<proteinExistence type="predicted"/>
<evidence type="ECO:0000256" key="1">
    <source>
        <dbReference type="SAM" id="MobiDB-lite"/>
    </source>
</evidence>
<organism evidence="2 3">
    <name type="scientific">Eschrichtius robustus</name>
    <name type="common">California gray whale</name>
    <name type="synonym">Eschrichtius gibbosus</name>
    <dbReference type="NCBI Taxonomy" id="9764"/>
    <lineage>
        <taxon>Eukaryota</taxon>
        <taxon>Metazoa</taxon>
        <taxon>Chordata</taxon>
        <taxon>Craniata</taxon>
        <taxon>Vertebrata</taxon>
        <taxon>Euteleostomi</taxon>
        <taxon>Mammalia</taxon>
        <taxon>Eutheria</taxon>
        <taxon>Laurasiatheria</taxon>
        <taxon>Artiodactyla</taxon>
        <taxon>Whippomorpha</taxon>
        <taxon>Cetacea</taxon>
        <taxon>Mysticeti</taxon>
        <taxon>Eschrichtiidae</taxon>
        <taxon>Eschrichtius</taxon>
    </lineage>
</organism>
<evidence type="ECO:0000313" key="3">
    <source>
        <dbReference type="Proteomes" id="UP001159641"/>
    </source>
</evidence>
<accession>A0AB34GT29</accession>
<reference evidence="2 3" key="1">
    <citation type="submission" date="2022-11" db="EMBL/GenBank/DDBJ databases">
        <title>Whole genome sequence of Eschrichtius robustus ER-17-0199.</title>
        <authorList>
            <person name="Bruniche-Olsen A."/>
            <person name="Black A.N."/>
            <person name="Fields C.J."/>
            <person name="Walden K."/>
            <person name="Dewoody J.A."/>
        </authorList>
    </citation>
    <scope>NUCLEOTIDE SEQUENCE [LARGE SCALE GENOMIC DNA]</scope>
    <source>
        <strain evidence="2">ER-17-0199</strain>
        <tissue evidence="2">Blubber</tissue>
    </source>
</reference>
<gene>
    <name evidence="2" type="ORF">J1605_010749</name>
</gene>
<keyword evidence="3" id="KW-1185">Reference proteome</keyword>
<feature type="region of interest" description="Disordered" evidence="1">
    <location>
        <begin position="63"/>
        <end position="153"/>
    </location>
</feature>
<comment type="caution">
    <text evidence="2">The sequence shown here is derived from an EMBL/GenBank/DDBJ whole genome shotgun (WGS) entry which is preliminary data.</text>
</comment>
<feature type="compositionally biased region" description="Low complexity" evidence="1">
    <location>
        <begin position="76"/>
        <end position="98"/>
    </location>
</feature>
<dbReference type="EMBL" id="JAIQCJ010002139">
    <property type="protein sequence ID" value="KAJ8781765.1"/>
    <property type="molecule type" value="Genomic_DNA"/>
</dbReference>
<evidence type="ECO:0000313" key="2">
    <source>
        <dbReference type="EMBL" id="KAJ8781765.1"/>
    </source>
</evidence>
<name>A0AB34GT29_ESCRO</name>
<protein>
    <submittedName>
        <fullName evidence="2">Uncharacterized protein</fullName>
    </submittedName>
</protein>